<dbReference type="EMBL" id="MU853332">
    <property type="protein sequence ID" value="KAK4117873.1"/>
    <property type="molecule type" value="Genomic_DNA"/>
</dbReference>
<keyword evidence="2" id="KW-1185">Reference proteome</keyword>
<sequence>MASITSLANETLYWVMREFCPHCVVGCGVFGAGSGACLESLDHASVLAGDRRAEARRTLLALTRVGNRRLGRVAQLFLFHVVDTDRGDSLALLARTLAEAPALALEIRVVDLGGVAVAGSGGSAVVVSSVLVSPSSSNS</sequence>
<gene>
    <name evidence="1" type="ORF">N656DRAFT_67803</name>
</gene>
<name>A0AAN6TNS2_9PEZI</name>
<evidence type="ECO:0000313" key="1">
    <source>
        <dbReference type="EMBL" id="KAK4117873.1"/>
    </source>
</evidence>
<accession>A0AAN6TNS2</accession>
<reference evidence="1" key="1">
    <citation type="journal article" date="2023" name="Mol. Phylogenet. Evol.">
        <title>Genome-scale phylogeny and comparative genomics of the fungal order Sordariales.</title>
        <authorList>
            <person name="Hensen N."/>
            <person name="Bonometti L."/>
            <person name="Westerberg I."/>
            <person name="Brannstrom I.O."/>
            <person name="Guillou S."/>
            <person name="Cros-Aarteil S."/>
            <person name="Calhoun S."/>
            <person name="Haridas S."/>
            <person name="Kuo A."/>
            <person name="Mondo S."/>
            <person name="Pangilinan J."/>
            <person name="Riley R."/>
            <person name="LaButti K."/>
            <person name="Andreopoulos B."/>
            <person name="Lipzen A."/>
            <person name="Chen C."/>
            <person name="Yan M."/>
            <person name="Daum C."/>
            <person name="Ng V."/>
            <person name="Clum A."/>
            <person name="Steindorff A."/>
            <person name="Ohm R.A."/>
            <person name="Martin F."/>
            <person name="Silar P."/>
            <person name="Natvig D.O."/>
            <person name="Lalanne C."/>
            <person name="Gautier V."/>
            <person name="Ament-Velasquez S.L."/>
            <person name="Kruys A."/>
            <person name="Hutchinson M.I."/>
            <person name="Powell A.J."/>
            <person name="Barry K."/>
            <person name="Miller A.N."/>
            <person name="Grigoriev I.V."/>
            <person name="Debuchy R."/>
            <person name="Gladieux P."/>
            <person name="Hiltunen Thoren M."/>
            <person name="Johannesson H."/>
        </authorList>
    </citation>
    <scope>NUCLEOTIDE SEQUENCE</scope>
    <source>
        <strain evidence="1">CBS 508.74</strain>
    </source>
</reference>
<dbReference type="Proteomes" id="UP001302812">
    <property type="component" value="Unassembled WGS sequence"/>
</dbReference>
<protein>
    <submittedName>
        <fullName evidence="1">Uncharacterized protein</fullName>
    </submittedName>
</protein>
<reference evidence="1" key="2">
    <citation type="submission" date="2023-05" db="EMBL/GenBank/DDBJ databases">
        <authorList>
            <consortium name="Lawrence Berkeley National Laboratory"/>
            <person name="Steindorff A."/>
            <person name="Hensen N."/>
            <person name="Bonometti L."/>
            <person name="Westerberg I."/>
            <person name="Brannstrom I.O."/>
            <person name="Guillou S."/>
            <person name="Cros-Aarteil S."/>
            <person name="Calhoun S."/>
            <person name="Haridas S."/>
            <person name="Kuo A."/>
            <person name="Mondo S."/>
            <person name="Pangilinan J."/>
            <person name="Riley R."/>
            <person name="Labutti K."/>
            <person name="Andreopoulos B."/>
            <person name="Lipzen A."/>
            <person name="Chen C."/>
            <person name="Yanf M."/>
            <person name="Daum C."/>
            <person name="Ng V."/>
            <person name="Clum A."/>
            <person name="Ohm R."/>
            <person name="Martin F."/>
            <person name="Silar P."/>
            <person name="Natvig D."/>
            <person name="Lalanne C."/>
            <person name="Gautier V."/>
            <person name="Ament-Velasquez S.L."/>
            <person name="Kruys A."/>
            <person name="Hutchinson M.I."/>
            <person name="Powell A.J."/>
            <person name="Barry K."/>
            <person name="Miller A.N."/>
            <person name="Grigoriev I.V."/>
            <person name="Debuchy R."/>
            <person name="Gladieux P."/>
            <person name="Thoren M.H."/>
            <person name="Johannesson H."/>
        </authorList>
    </citation>
    <scope>NUCLEOTIDE SEQUENCE</scope>
    <source>
        <strain evidence="1">CBS 508.74</strain>
    </source>
</reference>
<proteinExistence type="predicted"/>
<dbReference type="GeneID" id="89934640"/>
<organism evidence="1 2">
    <name type="scientific">Canariomyces notabilis</name>
    <dbReference type="NCBI Taxonomy" id="2074819"/>
    <lineage>
        <taxon>Eukaryota</taxon>
        <taxon>Fungi</taxon>
        <taxon>Dikarya</taxon>
        <taxon>Ascomycota</taxon>
        <taxon>Pezizomycotina</taxon>
        <taxon>Sordariomycetes</taxon>
        <taxon>Sordariomycetidae</taxon>
        <taxon>Sordariales</taxon>
        <taxon>Chaetomiaceae</taxon>
        <taxon>Canariomyces</taxon>
    </lineage>
</organism>
<dbReference type="RefSeq" id="XP_064675443.1">
    <property type="nucleotide sequence ID" value="XM_064810515.1"/>
</dbReference>
<dbReference type="AlphaFoldDB" id="A0AAN6TNS2"/>
<comment type="caution">
    <text evidence="1">The sequence shown here is derived from an EMBL/GenBank/DDBJ whole genome shotgun (WGS) entry which is preliminary data.</text>
</comment>
<evidence type="ECO:0000313" key="2">
    <source>
        <dbReference type="Proteomes" id="UP001302812"/>
    </source>
</evidence>